<dbReference type="Proteomes" id="UP000617544">
    <property type="component" value="Unassembled WGS sequence"/>
</dbReference>
<evidence type="ECO:0000256" key="2">
    <source>
        <dbReference type="ARBA" id="ARBA00022598"/>
    </source>
</evidence>
<comment type="catalytic activity">
    <reaction evidence="5">
        <text>(2R)-2,3-bisphosphoglycerate + ATP + H(+) = cyclic (2R)-2,3-bisphosphoglycerate + ADP + phosphate</text>
        <dbReference type="Rhea" id="RHEA:42412"/>
        <dbReference type="ChEBI" id="CHEBI:15378"/>
        <dbReference type="ChEBI" id="CHEBI:30616"/>
        <dbReference type="ChEBI" id="CHEBI:43474"/>
        <dbReference type="ChEBI" id="CHEBI:58248"/>
        <dbReference type="ChEBI" id="CHEBI:79081"/>
        <dbReference type="ChEBI" id="CHEBI:456216"/>
        <dbReference type="EC" id="6.5.1.9"/>
    </reaction>
</comment>
<sequence>MRLALIDGEHYPDVNRWALEKLKVDCAVFVGGMEKIGSIRDVERTLSIKLYYDEDIFKALERAIEENEIREVIDLSDEPVLTPEIRFRIASFLLKRGITYIGADFEFKPKEWIKIDVPSINIIGTGKRIGKTAIGGFVGRTLKEEYKVVIVTMGRGGPESPEVIRGDLMEITPEFLVEVSEKGRHAASDHFEDALTAGVATVGCRRCGGGLAGFTFLDVLQKGIEVAKSLNPEIIVFEGSGASFANVLSEGFITVVSALQGKEIKMYLYPLRISLGDLIVVTMADEVKDPGKISSLIKEINPDADIHLTRFSPRLIGNVEGKAVVVTTSTNSAKRVTKELEDRGIDVVGFSGNLANRVKLREELKKVSYDTLIVELKAGAVDVAIKSALRSGKRIVFLDYEPKNIDDKDLRESVKELARRIVNDKGHRKGR</sequence>
<dbReference type="PIRSF" id="PIRSF009445">
    <property type="entry name" value="Cyc_PG_syn"/>
    <property type="match status" value="1"/>
</dbReference>
<gene>
    <name evidence="5" type="primary">cpgS</name>
    <name evidence="6" type="ORF">HA331_07150</name>
</gene>
<dbReference type="InterPro" id="IPR016557">
    <property type="entry name" value="Cyc_diphosphoglycerate_synth"/>
</dbReference>
<name>A0A832WKQ8_PYRHR</name>
<accession>A0A832WKQ8</accession>
<dbReference type="RefSeq" id="WP_048053043.1">
    <property type="nucleotide sequence ID" value="NZ_DUJN01000007.1"/>
</dbReference>
<dbReference type="GO" id="GO:0005524">
    <property type="term" value="F:ATP binding"/>
    <property type="evidence" value="ECO:0007669"/>
    <property type="project" value="UniProtKB-KW"/>
</dbReference>
<evidence type="ECO:0000256" key="3">
    <source>
        <dbReference type="ARBA" id="ARBA00022741"/>
    </source>
</evidence>
<evidence type="ECO:0000256" key="1">
    <source>
        <dbReference type="ARBA" id="ARBA00022490"/>
    </source>
</evidence>
<dbReference type="AlphaFoldDB" id="A0A832WKQ8"/>
<evidence type="ECO:0000313" key="7">
    <source>
        <dbReference type="Proteomes" id="UP000617544"/>
    </source>
</evidence>
<evidence type="ECO:0000256" key="5">
    <source>
        <dbReference type="HAMAP-Rule" id="MF_01908"/>
    </source>
</evidence>
<comment type="function">
    <text evidence="5">Catalyzes the formation of cyclic 2,3-diphosphoglycerate (cDPG) by formation of an intramolecular phosphoanhydride bond at the expense of ATP.</text>
</comment>
<dbReference type="GO" id="GO:0016874">
    <property type="term" value="F:ligase activity"/>
    <property type="evidence" value="ECO:0007669"/>
    <property type="project" value="UniProtKB-UniRule"/>
</dbReference>
<dbReference type="GO" id="GO:0006094">
    <property type="term" value="P:gluconeogenesis"/>
    <property type="evidence" value="ECO:0007669"/>
    <property type="project" value="InterPro"/>
</dbReference>
<evidence type="ECO:0000313" key="6">
    <source>
        <dbReference type="EMBL" id="HII61504.1"/>
    </source>
</evidence>
<keyword evidence="4 5" id="KW-0067">ATP-binding</keyword>
<dbReference type="HAMAP" id="MF_01908">
    <property type="entry name" value="Cyc_PG_syn"/>
    <property type="match status" value="1"/>
</dbReference>
<dbReference type="Gene3D" id="3.40.50.300">
    <property type="entry name" value="P-loop containing nucleotide triphosphate hydrolases"/>
    <property type="match status" value="1"/>
</dbReference>
<dbReference type="EMBL" id="DUJN01000007">
    <property type="protein sequence ID" value="HII61504.1"/>
    <property type="molecule type" value="Genomic_DNA"/>
</dbReference>
<organism evidence="6 7">
    <name type="scientific">Pyrococcus horikoshii</name>
    <dbReference type="NCBI Taxonomy" id="53953"/>
    <lineage>
        <taxon>Archaea</taxon>
        <taxon>Methanobacteriati</taxon>
        <taxon>Methanobacteriota</taxon>
        <taxon>Thermococci</taxon>
        <taxon>Thermococcales</taxon>
        <taxon>Thermococcaceae</taxon>
        <taxon>Pyrococcus</taxon>
    </lineage>
</organism>
<comment type="caution">
    <text evidence="6">The sequence shown here is derived from an EMBL/GenBank/DDBJ whole genome shotgun (WGS) entry which is preliminary data.</text>
</comment>
<dbReference type="EC" id="6.5.1.9" evidence="5"/>
<protein>
    <recommendedName>
        <fullName evidence="5">Cyclic 2,3-diphosphoglycerate synthetase</fullName>
        <shortName evidence="5">cDPGS</shortName>
        <ecNumber evidence="5">6.5.1.9</ecNumber>
    </recommendedName>
</protein>
<dbReference type="GeneID" id="1444043"/>
<dbReference type="InterPro" id="IPR027417">
    <property type="entry name" value="P-loop_NTPase"/>
</dbReference>
<keyword evidence="3 5" id="KW-0547">Nucleotide-binding</keyword>
<comment type="subcellular location">
    <subcellularLocation>
        <location evidence="5">Cytoplasm</location>
    </subcellularLocation>
</comment>
<keyword evidence="2 5" id="KW-0436">Ligase</keyword>
<dbReference type="GO" id="GO:0036356">
    <property type="term" value="F:cyclic 2,3-diphosphoglycerate synthetase activity"/>
    <property type="evidence" value="ECO:0007669"/>
    <property type="project" value="InterPro"/>
</dbReference>
<reference evidence="6" key="1">
    <citation type="journal article" date="2020" name="bioRxiv">
        <title>A rank-normalized archaeal taxonomy based on genome phylogeny resolves widespread incomplete and uneven classifications.</title>
        <authorList>
            <person name="Rinke C."/>
            <person name="Chuvochina M."/>
            <person name="Mussig A.J."/>
            <person name="Chaumeil P.-A."/>
            <person name="Waite D.W."/>
            <person name="Whitman W.B."/>
            <person name="Parks D.H."/>
            <person name="Hugenholtz P."/>
        </authorList>
    </citation>
    <scope>NUCLEOTIDE SEQUENCE</scope>
    <source>
        <strain evidence="6">UBA8834</strain>
    </source>
</reference>
<evidence type="ECO:0000256" key="4">
    <source>
        <dbReference type="ARBA" id="ARBA00022840"/>
    </source>
</evidence>
<proteinExistence type="inferred from homology"/>
<keyword evidence="1 5" id="KW-0963">Cytoplasm</keyword>
<dbReference type="GO" id="GO:0005737">
    <property type="term" value="C:cytoplasm"/>
    <property type="evidence" value="ECO:0007669"/>
    <property type="project" value="UniProtKB-SubCell"/>
</dbReference>
<comment type="similarity">
    <text evidence="5">Belongs to the cyclic 2,3-diphosphoglycerate synthetase family.</text>
</comment>